<evidence type="ECO:0000256" key="2">
    <source>
        <dbReference type="ARBA" id="ARBA00022448"/>
    </source>
</evidence>
<dbReference type="SUPFAM" id="SSF52540">
    <property type="entry name" value="P-loop containing nucleoside triphosphate hydrolases"/>
    <property type="match status" value="1"/>
</dbReference>
<evidence type="ECO:0000313" key="6">
    <source>
        <dbReference type="Proteomes" id="UP000295727"/>
    </source>
</evidence>
<evidence type="ECO:0000256" key="1">
    <source>
        <dbReference type="ARBA" id="ARBA00005417"/>
    </source>
</evidence>
<dbReference type="GO" id="GO:0015658">
    <property type="term" value="F:branched-chain amino acid transmembrane transporter activity"/>
    <property type="evidence" value="ECO:0007669"/>
    <property type="project" value="TreeGrafter"/>
</dbReference>
<dbReference type="GO" id="GO:0016887">
    <property type="term" value="F:ATP hydrolysis activity"/>
    <property type="evidence" value="ECO:0007669"/>
    <property type="project" value="InterPro"/>
</dbReference>
<dbReference type="KEGG" id="ppai:E1956_44470"/>
<dbReference type="GO" id="GO:0015807">
    <property type="term" value="P:L-amino acid transport"/>
    <property type="evidence" value="ECO:0007669"/>
    <property type="project" value="TreeGrafter"/>
</dbReference>
<dbReference type="EMBL" id="CP038152">
    <property type="protein sequence ID" value="QBR04189.1"/>
    <property type="molecule type" value="Genomic_DNA"/>
</dbReference>
<dbReference type="InterPro" id="IPR052156">
    <property type="entry name" value="BCAA_Transport_ATP-bd_LivF"/>
</dbReference>
<keyword evidence="5" id="KW-0067">ATP-binding</keyword>
<name>A0A4P7D642_9BURK</name>
<keyword evidence="5" id="KW-0614">Plasmid</keyword>
<feature type="domain" description="ABC transporter" evidence="4">
    <location>
        <begin position="44"/>
        <end position="91"/>
    </location>
</feature>
<keyword evidence="3" id="KW-0029">Amino-acid transport</keyword>
<accession>A0A4P7D642</accession>
<dbReference type="Pfam" id="PF00005">
    <property type="entry name" value="ABC_tran"/>
    <property type="match status" value="1"/>
</dbReference>
<reference evidence="5 6" key="1">
    <citation type="submission" date="2019-03" db="EMBL/GenBank/DDBJ databases">
        <title>Paraburkholderia sp. 7MH5, isolated from subtropical forest soil.</title>
        <authorList>
            <person name="Gao Z.-H."/>
            <person name="Qiu L.-H."/>
        </authorList>
    </citation>
    <scope>NUCLEOTIDE SEQUENCE [LARGE SCALE GENOMIC DNA]</scope>
    <source>
        <strain evidence="5 6">7MH5</strain>
        <plasmid evidence="5 6">unnamed1</plasmid>
    </source>
</reference>
<keyword evidence="6" id="KW-1185">Reference proteome</keyword>
<keyword evidence="5" id="KW-0547">Nucleotide-binding</keyword>
<dbReference type="Gene3D" id="3.40.50.300">
    <property type="entry name" value="P-loop containing nucleotide triphosphate hydrolases"/>
    <property type="match status" value="1"/>
</dbReference>
<dbReference type="PANTHER" id="PTHR43820">
    <property type="entry name" value="HIGH-AFFINITY BRANCHED-CHAIN AMINO ACID TRANSPORT ATP-BINDING PROTEIN LIVF"/>
    <property type="match status" value="1"/>
</dbReference>
<sequence length="259" mass="28790">MTVAWPGCVFLRCAFRCARSFSTSIREFPCFGILAQTDNKVKKVNQVNCFLLDNERQKSRAGYVSGGEQQMVAIVRAMMACPALVLLDEPSMGFAPLNLPGEQYVHAPIGSERGNDLEDLLRGHLQEPAFFAGREGRSRPFSSLCRSVSSGRRDDDQDHEFSNLLQLTVNHIQISQRRSATIRSSTGKSIKGMITPWRQSAEAGTHCCGNGRRGERHREGRPMAVAGLVATTSPIRRYRRAGLELDLFLVMTKCPSRSQ</sequence>
<geneLocation type="plasmid" evidence="5 6">
    <name>unnamed1</name>
</geneLocation>
<comment type="similarity">
    <text evidence="1">Belongs to the ABC transporter superfamily.</text>
</comment>
<dbReference type="Proteomes" id="UP000295727">
    <property type="component" value="Plasmid unnamed1"/>
</dbReference>
<evidence type="ECO:0000259" key="4">
    <source>
        <dbReference type="Pfam" id="PF00005"/>
    </source>
</evidence>
<evidence type="ECO:0000313" key="5">
    <source>
        <dbReference type="EMBL" id="QBR04189.1"/>
    </source>
</evidence>
<dbReference type="InterPro" id="IPR027417">
    <property type="entry name" value="P-loop_NTPase"/>
</dbReference>
<evidence type="ECO:0000256" key="3">
    <source>
        <dbReference type="ARBA" id="ARBA00022970"/>
    </source>
</evidence>
<dbReference type="PANTHER" id="PTHR43820:SF4">
    <property type="entry name" value="HIGH-AFFINITY BRANCHED-CHAIN AMINO ACID TRANSPORT ATP-BINDING PROTEIN LIVF"/>
    <property type="match status" value="1"/>
</dbReference>
<protein>
    <submittedName>
        <fullName evidence="5">ATP-binding cassette domain-containing protein</fullName>
    </submittedName>
</protein>
<gene>
    <name evidence="5" type="ORF">E1956_44470</name>
</gene>
<organism evidence="5 6">
    <name type="scientific">Paraburkholderia pallida</name>
    <dbReference type="NCBI Taxonomy" id="2547399"/>
    <lineage>
        <taxon>Bacteria</taxon>
        <taxon>Pseudomonadati</taxon>
        <taxon>Pseudomonadota</taxon>
        <taxon>Betaproteobacteria</taxon>
        <taxon>Burkholderiales</taxon>
        <taxon>Burkholderiaceae</taxon>
        <taxon>Paraburkholderia</taxon>
    </lineage>
</organism>
<keyword evidence="2" id="KW-0813">Transport</keyword>
<proteinExistence type="inferred from homology"/>
<dbReference type="AlphaFoldDB" id="A0A4P7D642"/>
<dbReference type="InterPro" id="IPR003439">
    <property type="entry name" value="ABC_transporter-like_ATP-bd"/>
</dbReference>
<dbReference type="GO" id="GO:0005524">
    <property type="term" value="F:ATP binding"/>
    <property type="evidence" value="ECO:0007669"/>
    <property type="project" value="UniProtKB-KW"/>
</dbReference>